<dbReference type="GO" id="GO:0017000">
    <property type="term" value="P:antibiotic biosynthetic process"/>
    <property type="evidence" value="ECO:0007669"/>
    <property type="project" value="UniProtKB-KW"/>
</dbReference>
<feature type="domain" description="Carrier" evidence="7">
    <location>
        <begin position="162"/>
        <end position="236"/>
    </location>
</feature>
<dbReference type="GO" id="GO:0072330">
    <property type="term" value="P:monocarboxylic acid biosynthetic process"/>
    <property type="evidence" value="ECO:0007669"/>
    <property type="project" value="UniProtKB-ARBA"/>
</dbReference>
<dbReference type="CDD" id="cd17646">
    <property type="entry name" value="A_NRPS_AB3403-like"/>
    <property type="match status" value="1"/>
</dbReference>
<evidence type="ECO:0000256" key="4">
    <source>
        <dbReference type="ARBA" id="ARBA00022553"/>
    </source>
</evidence>
<keyword evidence="9" id="KW-1185">Reference proteome</keyword>
<dbReference type="PROSITE" id="PS00012">
    <property type="entry name" value="PHOSPHOPANTETHEINE"/>
    <property type="match status" value="4"/>
</dbReference>
<dbReference type="InterPro" id="IPR006162">
    <property type="entry name" value="Ppantetheine_attach_site"/>
</dbReference>
<dbReference type="InterPro" id="IPR000873">
    <property type="entry name" value="AMP-dep_synth/lig_dom"/>
</dbReference>
<name>A0A177YDN9_9NOCA</name>
<dbReference type="InterPro" id="IPR001242">
    <property type="entry name" value="Condensation_dom"/>
</dbReference>
<reference evidence="8 9" key="1">
    <citation type="submission" date="2016-03" db="EMBL/GenBank/DDBJ databases">
        <title>Genome sequence of Rhodococcus kyotonensis KB10.</title>
        <authorList>
            <person name="Jeong H."/>
            <person name="Hong C.E."/>
            <person name="Jo S.H."/>
            <person name="Park J.M."/>
        </authorList>
    </citation>
    <scope>NUCLEOTIDE SEQUENCE [LARGE SCALE GENOMIC DNA]</scope>
    <source>
        <strain evidence="8 9">KB10</strain>
    </source>
</reference>
<dbReference type="GO" id="GO:0003824">
    <property type="term" value="F:catalytic activity"/>
    <property type="evidence" value="ECO:0007669"/>
    <property type="project" value="InterPro"/>
</dbReference>
<dbReference type="FunFam" id="1.10.1200.10:FF:000005">
    <property type="entry name" value="Nonribosomal peptide synthetase 1"/>
    <property type="match status" value="1"/>
</dbReference>
<dbReference type="Gene3D" id="3.40.50.980">
    <property type="match status" value="6"/>
</dbReference>
<dbReference type="GO" id="GO:0043041">
    <property type="term" value="P:amino acid activation for nonribosomal peptide biosynthetic process"/>
    <property type="evidence" value="ECO:0007669"/>
    <property type="project" value="TreeGrafter"/>
</dbReference>
<evidence type="ECO:0000256" key="5">
    <source>
        <dbReference type="ARBA" id="ARBA00022737"/>
    </source>
</evidence>
<keyword evidence="6" id="KW-0045">Antibiotic biosynthesis</keyword>
<dbReference type="PROSITE" id="PS00455">
    <property type="entry name" value="AMP_BINDING"/>
    <property type="match status" value="3"/>
</dbReference>
<dbReference type="SUPFAM" id="SSF56801">
    <property type="entry name" value="Acetyl-CoA synthetase-like"/>
    <property type="match status" value="4"/>
</dbReference>
<dbReference type="GO" id="GO:0005829">
    <property type="term" value="C:cytosol"/>
    <property type="evidence" value="ECO:0007669"/>
    <property type="project" value="TreeGrafter"/>
</dbReference>
<sequence length="4508" mass="482676">MGELYLAGVQLARGYYGRPDLSADRFVADPFDVGGRLYRTGDLVRWTASGELEYIGRSDFQVKLRGLRIELGEIESALLTDDAVAQAVVQVRQDQLVAYVVPTSGVTVDVSSLLQSVGALVPEYMVPAFVLVLDELPLGPSGKLDRKALPDPVFESTAEFRDAETDVERVLSDVFAEVLGLDRVGIDDSFFALGGDSIVSIQLVARARARGVVIAPRDVFEQKTVAGLASVATSDDVVGKAVLEELDGGGVGSMPLMPFAQLMIERAGSGARRNDPELGGAHDRFVQTVTLELPAAIDRQGIARTVAAVIDKHDGLRATLVENSEGWSLEISAPGTVPADGLIDRVEVDPDIDEAAVLSIASDAVNESMSHLDPRSGRMLRFVWIDFGPRRSGRLVVVAHHLVVDGVSWRILVPDFVAAWAQVSLGNDPVLPEVGTSERRWAHALHEEAHSADRIAELPVWKAISSTDDPVLGDRPFDPAIDVSSTVERVSAVVPADVTKALLTAVPDAFRGGVNDGLLTALAVAVNRWRAARGVDAPSTLVQLEGHGREEELVPGADLSRTVGWFTSVYPVRLDLSGVDTAEALAVGGEMARAVKAVKEQLLAIPDKGMGYGLLRYMNRETGAELTALSDGQISFNYLGRISTGELPEGLDGWVPASDFDDLVVVGDADMPANKTVDINAIVRGVGDESELAATFAFPTGAIGRGDVQELADLWVAALVALAAHVTDGSAGGLTPSDVPLAQVTQRDIDVVETQYPSTTDIWSLSPLQSGLLFHAKLAGSDLDVYTMQMVLTLTGDVDAQRLRGAAQALLDRYDNLRTAFVTTADGSSVQVVVQDVTVPWTEHDLSDVPEAERTAAYERLRAEEQATQFDTAAAPLVRFTLVKLSDGEFRLLFANHHILIDGWSMPLLMKDLLVLYAVHGDAGTLPRVPSYRTFLSWIDRRNHVESAAVWARALEDAPEPTLLAPSAAGREISSRAGAVELAMSAELSASLSALGARLGVTVNTLVQAAWGMLLSASTGRDDVVFGATVSGRPASLPGVESMVGLFINTLPVRVRIDSSESLESALTRLQSEQADLLDHHYLGLTDIQRAAGVGTLFDTLTVFESYPVDEAGLAAQASDIDGMAVTGVESNDSTHYPLTLLIVSDDRIRLTLKYFEDLFERDQVTAMLARVQRILEAIAADSTRRVGDVDLLDAAERALVLDTWNDTEHAVDDALLLDAFHAQVERTPDAVALTFEGESLSYREFSDRVGRLARYLVGEGVGPETTVAIGIRRSFDLLVAIYAVVEAGGAYVPVDPEQPTERIEYIVDTAAAALVLTTGRDGLDVGAGVRIRHLDQLDLDGYEGGRLTESERPATTDGSAYVLFTSGSTGRPKGVTIGHRAIVNRLEWMQAEYALTDSDVVVQKTPVTFDVSVWELFWPLQVGARMVIARPDGHRDPAYLAQLIVSESVTVAHFVPSMLAVFTAEPSARTATSLRWVFASGEALPSATAASLTQAVPSARMINLYGPTEAAVDVTYHEFTSADVSGVPIGKPVYNTRVYVLDNALRPTPVGAEGELYLGGVQLARGYASRPDLTADRFVANPFGEGRLYRTGDVVRWNGDGELVYVGRSDFQVKLRGQRIELGEIESALVAADSVAHAVVAVRDDRLVAWIVFASGLDSDSGAVESVLADASERLPSYMVPSAVVVLDDLPLTSSGKLDRKALPEPEVAAAEYRAPGTPIEQAVADVFADVLGAERVGLDDDFFSLGGNSLIATQVVARLSAALDAQVPVRALFDATTVGALARRIEDHVGAGARAALVAGPRPERIPLSLAQQRMWFLNRFDTESSVNNIPVAIRLTGSLDRDALRQAISDVVARHETMRTIYPEFDGVGHQVVLPASEVEVDLTPVTVSEHDVLSTVVDIVSGGFDVTREVPVRVRLLSLQEDDHVLVFVVHHIASDGFSMRPLTTDVMVAYASRAAGDVPAWAPLPVQYADYAVWQREVLGTEDDASSIASQQVAYWTRQLSGLADQIELPFDYARPTVATNRGRTTSFTVSPELHHALDVVARENNSTLFMVVHTALAVLMSRLSASEDVAIGTPVAGRGEAELDDLIGMFVNTLVLRTQVEPSTSFRDVLAHARETDLSAFANADVPFERLVEVLDPERSQSRHPLVQVVLAFQNLGRTALELPNLSVEALEFDAGIAKFDLQFTFEEATDSAGALGGMTCYISYATDLFEESTVDRFGRQFLAVLSGVVADASVAVGDVDIVDADTRDRVLTQWSSSGPDVSVGADTLIDRFDAVVASHPESVAVRFDGVSLTYAELDARVNRLARRLIAAGARPDSLVAVALPRSADLVVALLAVVKSGAGYLPVDPTYPAERIEFMMSDAAPVAVVTTPEVSAAESMAGVRGADIPVVDVTQDDPDAWSSKPVTDAERRAPLSADNLAYVIYTSGSTGRPKGVLIPHSTVVRLMDNTDGSFGFDETDVWTMFHSYAFDFSVWELWGPLLYGGTLVMVDYFTSRSPEAFRELLVAEGVTVLNQTPSAFYQLAELDRAGAANAGELSLRYVVFGGEALEPRRLEGWFARHGDGSESGPLLVNMYGITETTVHVSFRALSAASAGSASVIGAPISGLGVYVLDTRLQPVPVGVAGELYVSGGQLARGYLGRADLSSVRFVANPFGEGRLYRTGDVARWVEKADSSAELVYLGRADDQVKVRGFRIELGEVEAAVSAQPGVTAAAVIVREDTPGATRLVAYLVGTADVEAVRSGVATLVPEYMVPSAFVVLGEIPLTVNGKLDRRALPVPTTAAVEFRAPSTPLEEIVAGVFADVLGVGRVGVDDDFFALGGNSLIATQVVSRLGAALDTQVPVRLLFEASSVGDLAGRVESSVGAGGRQELVARERPQHVPLSLAQRRMWFLNRFDSASTAYNIPMALRLSGELDEDAFAEAIGDLVARHETLRTVYPNTDSGPAQKVLTPEQAGIALTVESVDAAAVTEKVLALAATQFDVTSEVPVRITLFRIDGDVPEYVLAMVVHHISADGSSAVPVMSDLMTAYGARTHGQSPDWAPLPVQYADYALWQRDVLGDEDDPTSVGARQLEYWKSELADLPDQLTLPIDKPRPADQSFRGDRVEFAVPATTHAALQDLARENNATVFMAVHAAFSVLLSRLSGMTDIAVGTPIAGRGEAVLDNLVGMFVNTLVFRLDVTGERSFVDLLATARETDLQAFANADVPFERLVEVLNPARSTARHPLFQVGFSFQNVARSSLELGDLTVSAVDADSGNSQFDLHLILADHYDDDGAPAGFEAIMTYATDLFERGTVETIVERFVRVLESVTQAPSTAVGDITILDDDERDALVSGWNDTGHDTDSSATLVDLFDAQVRRDPAATALVYEGESLSYGDFDARVNRVARALVERGVGPESLVGLAIRRSVDLLVGMYAIVKAGGAYVPIDPDQPAERVKYILDVADPVCVITAGEDIGSGSVALSELENACSDASPIAPEERLLPLRPDNTAYVIFTSGSTGKPKGVAVTHGAIVNQLLWKHAEFGMDATDSVLLKTVATFDLSVWEFWSALTSGGSIVVATADGHRDPDYLLALMRDHAVTTLHAVPSMLSMLTTVAGGTLPTTLRRVLAIGEALPPATARAFRRHNSAELFNLYGPTEAAVSITSHLVTDADVTSVPIGRPEWNSEVLVLDSRLQPVPVGVSGELYLAGAQLARGYHGRADLTSDRFVANPFSSGQERSLRSDQTDGTRMYRTGDVVKWTAAGELDYVERVDFQVKVRGYRIELGEIETALRDQDAVREAAVTVHNDGRTGDQLVAYVVPAAGEFDVASSRAALTSSLPSYMVPSAYVVLDALPLNTNGKLDRKALPKPEVVAREFRAPTNPVEEVVVRTLADVLGLDRIGLDDDFFELGGNSLIATQVVSRLGAALDTQIPVRALFEASTVEALAARIQPLVGGGARVPLVARERPAAIPLSLAQQRMWTLNQVDPESAAYNIPAAVRFSGALDTDAFAAAMADVVERHEVLRTTYPDSETGPIQVIGPVADALPDLTPISVSESEVYERVGAVLGAGFDVTTEVPVRAALFSLGESEYVFALVAHHITADGFSMRPLIRDVMLAYTSRAAGDAPQWAPLPVQYADFTLWQREVLGSEDDPDSAISTQLAYWNRELAGLPELLPLPTDHPRPPRQSTIGAAYEFSFGPEIAHRLEKTAREHNATVFMVVHSALSVLLARLSGTDDIAIGTPTAGRGEEALDDLVGMFVNTLVLRTHVDGGISFADLLFRTKDTDLAAFGHADVPFERLVESMGRTAGGRSGSSAFSPLFQVMLTFQNAVSGTFALPGLEVSTLAADEDQAKFDLQLTAIEQFDDSGALTDVKALFNYATALFTRSTVEKFADRFLRILDAVTQDPSVTLRSIDILSEAERAAFAPKRAAKTVDDLPGLVSEAAAASPASVALTHDGTEVTFEELNTKIGAVSKAMGATLKPEALITVALSQLVPGILPALGAEGYASLIASMIETASSVAES</sequence>
<dbReference type="Pfam" id="PF00668">
    <property type="entry name" value="Condensation"/>
    <property type="match status" value="5"/>
</dbReference>
<dbReference type="InterPro" id="IPR010060">
    <property type="entry name" value="NRPS_synth"/>
</dbReference>
<dbReference type="GO" id="GO:0008610">
    <property type="term" value="P:lipid biosynthetic process"/>
    <property type="evidence" value="ECO:0007669"/>
    <property type="project" value="UniProtKB-ARBA"/>
</dbReference>
<dbReference type="FunFam" id="3.40.50.12780:FF:000012">
    <property type="entry name" value="Non-ribosomal peptide synthetase"/>
    <property type="match status" value="3"/>
</dbReference>
<keyword evidence="4" id="KW-0597">Phosphoprotein</keyword>
<dbReference type="SMART" id="SM01294">
    <property type="entry name" value="PKS_PP_betabranch"/>
    <property type="match status" value="1"/>
</dbReference>
<evidence type="ECO:0000256" key="6">
    <source>
        <dbReference type="ARBA" id="ARBA00023194"/>
    </source>
</evidence>
<dbReference type="InterPro" id="IPR023213">
    <property type="entry name" value="CAT-like_dom_sf"/>
</dbReference>
<evidence type="ECO:0000256" key="1">
    <source>
        <dbReference type="ARBA" id="ARBA00001957"/>
    </source>
</evidence>
<dbReference type="FunFam" id="3.30.300.30:FF:000010">
    <property type="entry name" value="Enterobactin synthetase component F"/>
    <property type="match status" value="2"/>
</dbReference>
<dbReference type="Gene3D" id="2.30.38.10">
    <property type="entry name" value="Luciferase, Domain 3"/>
    <property type="match status" value="4"/>
</dbReference>
<evidence type="ECO:0000256" key="3">
    <source>
        <dbReference type="ARBA" id="ARBA00022450"/>
    </source>
</evidence>
<dbReference type="NCBIfam" id="TIGR01720">
    <property type="entry name" value="NRPS-para261"/>
    <property type="match status" value="1"/>
</dbReference>
<dbReference type="PROSITE" id="PS50075">
    <property type="entry name" value="CARRIER"/>
    <property type="match status" value="4"/>
</dbReference>
<feature type="domain" description="Carrier" evidence="7">
    <location>
        <begin position="2794"/>
        <end position="2869"/>
    </location>
</feature>
<evidence type="ECO:0000259" key="7">
    <source>
        <dbReference type="PROSITE" id="PS50075"/>
    </source>
</evidence>
<organism evidence="8 9">
    <name type="scientific">Rhodococcoides kyotonense</name>
    <dbReference type="NCBI Taxonomy" id="398843"/>
    <lineage>
        <taxon>Bacteria</taxon>
        <taxon>Bacillati</taxon>
        <taxon>Actinomycetota</taxon>
        <taxon>Actinomycetes</taxon>
        <taxon>Mycobacteriales</taxon>
        <taxon>Nocardiaceae</taxon>
        <taxon>Rhodococcoides</taxon>
    </lineage>
</organism>
<dbReference type="InterPro" id="IPR020806">
    <property type="entry name" value="PKS_PP-bd"/>
</dbReference>
<dbReference type="SUPFAM" id="SSF52777">
    <property type="entry name" value="CoA-dependent acyltransferases"/>
    <property type="match status" value="10"/>
</dbReference>
<keyword evidence="5" id="KW-0677">Repeat</keyword>
<accession>A0A177YDN9</accession>
<dbReference type="InterPro" id="IPR045851">
    <property type="entry name" value="AMP-bd_C_sf"/>
</dbReference>
<dbReference type="FunFam" id="1.10.1200.10:FF:000016">
    <property type="entry name" value="Non-ribosomal peptide synthase"/>
    <property type="match status" value="1"/>
</dbReference>
<evidence type="ECO:0000313" key="9">
    <source>
        <dbReference type="Proteomes" id="UP000077519"/>
    </source>
</evidence>
<protein>
    <recommendedName>
        <fullName evidence="7">Carrier domain-containing protein</fullName>
    </recommendedName>
</protein>
<evidence type="ECO:0000313" key="8">
    <source>
        <dbReference type="EMBL" id="OAK53571.1"/>
    </source>
</evidence>
<dbReference type="InterPro" id="IPR020845">
    <property type="entry name" value="AMP-binding_CS"/>
</dbReference>
<dbReference type="CDD" id="cd19543">
    <property type="entry name" value="DCL_NRPS"/>
    <property type="match status" value="1"/>
</dbReference>
<dbReference type="GO" id="GO:0031177">
    <property type="term" value="F:phosphopantetheine binding"/>
    <property type="evidence" value="ECO:0007669"/>
    <property type="project" value="InterPro"/>
</dbReference>
<dbReference type="InterPro" id="IPR010071">
    <property type="entry name" value="AA_adenyl_dom"/>
</dbReference>
<dbReference type="FunFam" id="2.30.38.10:FF:000001">
    <property type="entry name" value="Non-ribosomal peptide synthetase PvdI"/>
    <property type="match status" value="1"/>
</dbReference>
<dbReference type="InterPro" id="IPR025110">
    <property type="entry name" value="AMP-bd_C"/>
</dbReference>
<dbReference type="Gene3D" id="3.30.559.30">
    <property type="entry name" value="Nonribosomal peptide synthetase, condensation domain"/>
    <property type="match status" value="5"/>
</dbReference>
<comment type="cofactor">
    <cofactor evidence="1">
        <name>pantetheine 4'-phosphate</name>
        <dbReference type="ChEBI" id="CHEBI:47942"/>
    </cofactor>
</comment>
<dbReference type="Gene3D" id="3.30.559.10">
    <property type="entry name" value="Chloramphenicol acetyltransferase-like domain"/>
    <property type="match status" value="5"/>
</dbReference>
<gene>
    <name evidence="8" type="ORF">A3K89_23150</name>
</gene>
<dbReference type="UniPathway" id="UPA00011"/>
<dbReference type="SUPFAM" id="SSF47336">
    <property type="entry name" value="ACP-like"/>
    <property type="match status" value="4"/>
</dbReference>
<dbReference type="Gene3D" id="3.30.300.30">
    <property type="match status" value="4"/>
</dbReference>
<dbReference type="CDD" id="cd17643">
    <property type="entry name" value="A_NRPS_Cytc1-like"/>
    <property type="match status" value="1"/>
</dbReference>
<dbReference type="NCBIfam" id="NF003417">
    <property type="entry name" value="PRK04813.1"/>
    <property type="match status" value="4"/>
</dbReference>
<dbReference type="FunFam" id="3.40.50.980:FF:000001">
    <property type="entry name" value="Non-ribosomal peptide synthetase"/>
    <property type="match status" value="3"/>
</dbReference>
<comment type="similarity">
    <text evidence="2">Belongs to the ATP-dependent AMP-binding enzyme family.</text>
</comment>
<dbReference type="Gene3D" id="1.10.1200.10">
    <property type="entry name" value="ACP-like"/>
    <property type="match status" value="4"/>
</dbReference>
<dbReference type="Pfam" id="PF00501">
    <property type="entry name" value="AMP-binding"/>
    <property type="match status" value="3"/>
</dbReference>
<dbReference type="Proteomes" id="UP000077519">
    <property type="component" value="Unassembled WGS sequence"/>
</dbReference>
<dbReference type="InterPro" id="IPR009081">
    <property type="entry name" value="PP-bd_ACP"/>
</dbReference>
<dbReference type="NCBIfam" id="TIGR01733">
    <property type="entry name" value="AA-adenyl-dom"/>
    <property type="match status" value="3"/>
</dbReference>
<dbReference type="SMART" id="SM00823">
    <property type="entry name" value="PKS_PP"/>
    <property type="match status" value="4"/>
</dbReference>
<keyword evidence="3" id="KW-0596">Phosphopantetheine</keyword>
<dbReference type="PANTHER" id="PTHR45527:SF1">
    <property type="entry name" value="FATTY ACID SYNTHASE"/>
    <property type="match status" value="1"/>
</dbReference>
<dbReference type="FunFam" id="3.40.50.980:FF:000002">
    <property type="entry name" value="Enterobactin synthetase component F"/>
    <property type="match status" value="2"/>
</dbReference>
<dbReference type="CDD" id="cd05930">
    <property type="entry name" value="A_NRPS"/>
    <property type="match status" value="1"/>
</dbReference>
<comment type="caution">
    <text evidence="8">The sequence shown here is derived from an EMBL/GenBank/DDBJ whole genome shotgun (WGS) entry which is preliminary data.</text>
</comment>
<dbReference type="EMBL" id="LVHI01000018">
    <property type="protein sequence ID" value="OAK53571.1"/>
    <property type="molecule type" value="Genomic_DNA"/>
</dbReference>
<dbReference type="Pfam" id="PF13193">
    <property type="entry name" value="AMP-binding_C"/>
    <property type="match status" value="4"/>
</dbReference>
<feature type="domain" description="Carrier" evidence="7">
    <location>
        <begin position="3863"/>
        <end position="3938"/>
    </location>
</feature>
<dbReference type="CDD" id="cd19540">
    <property type="entry name" value="LCL_NRPS-like"/>
    <property type="match status" value="3"/>
</dbReference>
<dbReference type="InterPro" id="IPR036736">
    <property type="entry name" value="ACP-like_sf"/>
</dbReference>
<dbReference type="Pfam" id="PF00550">
    <property type="entry name" value="PP-binding"/>
    <property type="match status" value="4"/>
</dbReference>
<dbReference type="PANTHER" id="PTHR45527">
    <property type="entry name" value="NONRIBOSOMAL PEPTIDE SYNTHETASE"/>
    <property type="match status" value="1"/>
</dbReference>
<dbReference type="GO" id="GO:0044550">
    <property type="term" value="P:secondary metabolite biosynthetic process"/>
    <property type="evidence" value="ECO:0007669"/>
    <property type="project" value="UniProtKB-ARBA"/>
</dbReference>
<dbReference type="FunFam" id="3.30.300.30:FF:000015">
    <property type="entry name" value="Nonribosomal peptide synthase SidD"/>
    <property type="match status" value="1"/>
</dbReference>
<evidence type="ECO:0000256" key="2">
    <source>
        <dbReference type="ARBA" id="ARBA00006432"/>
    </source>
</evidence>
<feature type="domain" description="Carrier" evidence="7">
    <location>
        <begin position="1716"/>
        <end position="1791"/>
    </location>
</feature>
<proteinExistence type="inferred from homology"/>